<evidence type="ECO:0000256" key="1">
    <source>
        <dbReference type="ARBA" id="ARBA00022679"/>
    </source>
</evidence>
<organism evidence="4">
    <name type="scientific">mine drainage metagenome</name>
    <dbReference type="NCBI Taxonomy" id="410659"/>
    <lineage>
        <taxon>unclassified sequences</taxon>
        <taxon>metagenomes</taxon>
        <taxon>ecological metagenomes</taxon>
    </lineage>
</organism>
<proteinExistence type="predicted"/>
<dbReference type="InterPro" id="IPR029044">
    <property type="entry name" value="Nucleotide-diphossugar_trans"/>
</dbReference>
<dbReference type="EC" id="2.3.1.157" evidence="4"/>
<dbReference type="GO" id="GO:0019134">
    <property type="term" value="F:glucosamine-1-phosphate N-acetyltransferase activity"/>
    <property type="evidence" value="ECO:0007669"/>
    <property type="project" value="UniProtKB-EC"/>
</dbReference>
<dbReference type="EMBL" id="MLJW01000040">
    <property type="protein sequence ID" value="OIR07002.1"/>
    <property type="molecule type" value="Genomic_DNA"/>
</dbReference>
<dbReference type="Gene3D" id="3.90.550.10">
    <property type="entry name" value="Spore Coat Polysaccharide Biosynthesis Protein SpsA, Chain A"/>
    <property type="match status" value="1"/>
</dbReference>
<dbReference type="InterPro" id="IPR005835">
    <property type="entry name" value="NTP_transferase_dom"/>
</dbReference>
<feature type="domain" description="Nucleotidyl transferase" evidence="3">
    <location>
        <begin position="21"/>
        <end position="190"/>
    </location>
</feature>
<dbReference type="AlphaFoldDB" id="A0A1J5SF95"/>
<dbReference type="PIRSF" id="PIRSF028162">
    <property type="entry name" value="BcbE_prd"/>
    <property type="match status" value="1"/>
</dbReference>
<gene>
    <name evidence="4" type="primary">glmU_4</name>
    <name evidence="4" type="ORF">GALL_109090</name>
</gene>
<dbReference type="PANTHER" id="PTHR43584">
    <property type="entry name" value="NUCLEOTIDYL TRANSFERASE"/>
    <property type="match status" value="1"/>
</dbReference>
<reference evidence="4" key="1">
    <citation type="submission" date="2016-10" db="EMBL/GenBank/DDBJ databases">
        <title>Sequence of Gallionella enrichment culture.</title>
        <authorList>
            <person name="Poehlein A."/>
            <person name="Muehling M."/>
            <person name="Daniel R."/>
        </authorList>
    </citation>
    <scope>NUCLEOTIDE SEQUENCE</scope>
</reference>
<dbReference type="InterPro" id="IPR050065">
    <property type="entry name" value="GlmU-like"/>
</dbReference>
<evidence type="ECO:0000259" key="3">
    <source>
        <dbReference type="Pfam" id="PF00483"/>
    </source>
</evidence>
<keyword evidence="1 4" id="KW-0808">Transferase</keyword>
<dbReference type="PANTHER" id="PTHR43584:SF8">
    <property type="entry name" value="N-ACETYLMURAMATE ALPHA-1-PHOSPHATE URIDYLYLTRANSFERASE"/>
    <property type="match status" value="1"/>
</dbReference>
<dbReference type="EC" id="2.7.7.23" evidence="4"/>
<name>A0A1J5SF95_9ZZZZ</name>
<dbReference type="Pfam" id="PF00483">
    <property type="entry name" value="NTP_transferase"/>
    <property type="match status" value="1"/>
</dbReference>
<dbReference type="SUPFAM" id="SSF53448">
    <property type="entry name" value="Nucleotide-diphospho-sugar transferases"/>
    <property type="match status" value="1"/>
</dbReference>
<evidence type="ECO:0000256" key="2">
    <source>
        <dbReference type="ARBA" id="ARBA00022695"/>
    </source>
</evidence>
<keyword evidence="2 4" id="KW-0548">Nucleotidyltransferase</keyword>
<dbReference type="InterPro" id="IPR016873">
    <property type="entry name" value="Caps_polysacc_synth_BcbE_prd"/>
</dbReference>
<dbReference type="GO" id="GO:0003977">
    <property type="term" value="F:UDP-N-acetylglucosamine diphosphorylase activity"/>
    <property type="evidence" value="ECO:0007669"/>
    <property type="project" value="UniProtKB-EC"/>
</dbReference>
<evidence type="ECO:0000313" key="4">
    <source>
        <dbReference type="EMBL" id="OIR07002.1"/>
    </source>
</evidence>
<sequence>MLKIIIPLAGSSELFINAGYHYPKPLIELNGKTMIEWVIENPSKLNRGHQFIFILKEEDIVKYHIDNTLKLLSPGCEIVKLKKSTKGGLCSVLMSIDKIDKDDSLLILNGDQIIDIDFNEVDGYWQKEKVGAGIVTFTSVHPRWSYARIENEEVVQTAEKNPISNQSIAGYYYFDKAEAFFESAYESIKNEVQYEGNYYISPVINQYVLHNRKVRNFAIDKDAYHSFYSPQMLVEYERNNKAELVK</sequence>
<accession>A0A1J5SF95</accession>
<comment type="caution">
    <text evidence="4">The sequence shown here is derived from an EMBL/GenBank/DDBJ whole genome shotgun (WGS) entry which is preliminary data.</text>
</comment>
<protein>
    <submittedName>
        <fullName evidence="4">Bifunctional protein GlmU</fullName>
        <ecNumber evidence="4">2.3.1.157</ecNumber>
        <ecNumber evidence="4">2.7.7.23</ecNumber>
    </submittedName>
</protein>
<dbReference type="CDD" id="cd04183">
    <property type="entry name" value="GT2_BcE_like"/>
    <property type="match status" value="1"/>
</dbReference>
<keyword evidence="4" id="KW-0012">Acyltransferase</keyword>